<evidence type="ECO:0000313" key="2">
    <source>
        <dbReference type="EMBL" id="EMI20450.1"/>
    </source>
</evidence>
<keyword evidence="3" id="KW-1185">Reference proteome</keyword>
<evidence type="ECO:0000313" key="3">
    <source>
        <dbReference type="Proteomes" id="UP000011991"/>
    </source>
</evidence>
<feature type="region of interest" description="Disordered" evidence="1">
    <location>
        <begin position="49"/>
        <end position="69"/>
    </location>
</feature>
<feature type="region of interest" description="Disordered" evidence="1">
    <location>
        <begin position="1"/>
        <end position="23"/>
    </location>
</feature>
<gene>
    <name evidence="2" type="ORF">RMSM_02625</name>
</gene>
<dbReference type="AlphaFoldDB" id="M5RMB9"/>
<accession>M5RMB9</accession>
<proteinExistence type="predicted"/>
<name>M5RMB9_9BACT</name>
<sequence length="69" mass="7741">MRIVRRKSNPNPSKPKVGSRTQDHAVCLIRPTELDARNLSLCKFIRMQRNKIDPAPPSDPANDRSGCAD</sequence>
<dbReference type="Proteomes" id="UP000011991">
    <property type="component" value="Unassembled WGS sequence"/>
</dbReference>
<protein>
    <submittedName>
        <fullName evidence="2">Uncharacterized protein</fullName>
    </submittedName>
</protein>
<dbReference type="EMBL" id="ANOG01000372">
    <property type="protein sequence ID" value="EMI20450.1"/>
    <property type="molecule type" value="Genomic_DNA"/>
</dbReference>
<reference evidence="2 3" key="1">
    <citation type="journal article" date="2013" name="Mar. Genomics">
        <title>Expression of sulfatases in Rhodopirellula baltica and the diversity of sulfatases in the genus Rhodopirellula.</title>
        <authorList>
            <person name="Wegner C.E."/>
            <person name="Richter-Heitmann T."/>
            <person name="Klindworth A."/>
            <person name="Klockow C."/>
            <person name="Richter M."/>
            <person name="Achstetter T."/>
            <person name="Glockner F.O."/>
            <person name="Harder J."/>
        </authorList>
    </citation>
    <scope>NUCLEOTIDE SEQUENCE [LARGE SCALE GENOMIC DNA]</scope>
    <source>
        <strain evidence="2 3">SM1</strain>
    </source>
</reference>
<evidence type="ECO:0000256" key="1">
    <source>
        <dbReference type="SAM" id="MobiDB-lite"/>
    </source>
</evidence>
<organism evidence="2 3">
    <name type="scientific">Rhodopirellula maiorica SM1</name>
    <dbReference type="NCBI Taxonomy" id="1265738"/>
    <lineage>
        <taxon>Bacteria</taxon>
        <taxon>Pseudomonadati</taxon>
        <taxon>Planctomycetota</taxon>
        <taxon>Planctomycetia</taxon>
        <taxon>Pirellulales</taxon>
        <taxon>Pirellulaceae</taxon>
        <taxon>Novipirellula</taxon>
    </lineage>
</organism>
<comment type="caution">
    <text evidence="2">The sequence shown here is derived from an EMBL/GenBank/DDBJ whole genome shotgun (WGS) entry which is preliminary data.</text>
</comment>